<reference evidence="1 2" key="1">
    <citation type="submission" date="2018-02" db="EMBL/GenBank/DDBJ databases">
        <title>The genomes of Aspergillus section Nigri reveals drivers in fungal speciation.</title>
        <authorList>
            <consortium name="DOE Joint Genome Institute"/>
            <person name="Vesth T.C."/>
            <person name="Nybo J."/>
            <person name="Theobald S."/>
            <person name="Brandl J."/>
            <person name="Frisvad J.C."/>
            <person name="Nielsen K.F."/>
            <person name="Lyhne E.K."/>
            <person name="Kogle M.E."/>
            <person name="Kuo A."/>
            <person name="Riley R."/>
            <person name="Clum A."/>
            <person name="Nolan M."/>
            <person name="Lipzen A."/>
            <person name="Salamov A."/>
            <person name="Henrissat B."/>
            <person name="Wiebenga A."/>
            <person name="De vries R.P."/>
            <person name="Grigoriev I.V."/>
            <person name="Mortensen U.H."/>
            <person name="Andersen M.R."/>
            <person name="Baker S.E."/>
        </authorList>
    </citation>
    <scope>NUCLEOTIDE SEQUENCE [LARGE SCALE GENOMIC DNA]</scope>
    <source>
        <strain evidence="1 2">CBS 114.80</strain>
    </source>
</reference>
<organism evidence="1 2">
    <name type="scientific">Aspergillus indologenus CBS 114.80</name>
    <dbReference type="NCBI Taxonomy" id="1450541"/>
    <lineage>
        <taxon>Eukaryota</taxon>
        <taxon>Fungi</taxon>
        <taxon>Dikarya</taxon>
        <taxon>Ascomycota</taxon>
        <taxon>Pezizomycotina</taxon>
        <taxon>Eurotiomycetes</taxon>
        <taxon>Eurotiomycetidae</taxon>
        <taxon>Eurotiales</taxon>
        <taxon>Aspergillaceae</taxon>
        <taxon>Aspergillus</taxon>
        <taxon>Aspergillus subgen. Circumdati</taxon>
    </lineage>
</organism>
<sequence length="97" mass="10620">MSSKPQFTRPPNHSLHLPTQFLQRGFQSAGFKLFDLQGIPASRMGYTSLATGGPSGMMLGCGSVGTVLTVDFHFVRVWKQFAMRLGFYLSQGICAMS</sequence>
<dbReference type="Proteomes" id="UP000248817">
    <property type="component" value="Unassembled WGS sequence"/>
</dbReference>
<name>A0A2V5I0T7_9EURO</name>
<dbReference type="AlphaFoldDB" id="A0A2V5I0T7"/>
<evidence type="ECO:0000313" key="2">
    <source>
        <dbReference type="Proteomes" id="UP000248817"/>
    </source>
</evidence>
<proteinExistence type="predicted"/>
<gene>
    <name evidence="1" type="ORF">BP00DRAFT_428173</name>
</gene>
<keyword evidence="2" id="KW-1185">Reference proteome</keyword>
<dbReference type="EMBL" id="KZ825544">
    <property type="protein sequence ID" value="PYI28632.1"/>
    <property type="molecule type" value="Genomic_DNA"/>
</dbReference>
<accession>A0A2V5I0T7</accession>
<evidence type="ECO:0000313" key="1">
    <source>
        <dbReference type="EMBL" id="PYI28632.1"/>
    </source>
</evidence>
<protein>
    <submittedName>
        <fullName evidence="1">Uncharacterized protein</fullName>
    </submittedName>
</protein>